<evidence type="ECO:0000313" key="2">
    <source>
        <dbReference type="Proteomes" id="UP001626603"/>
    </source>
</evidence>
<protein>
    <submittedName>
        <fullName evidence="1">Sulfur carrier protein ThiS</fullName>
    </submittedName>
</protein>
<evidence type="ECO:0000313" key="1">
    <source>
        <dbReference type="EMBL" id="WOX55476.1"/>
    </source>
</evidence>
<proteinExistence type="predicted"/>
<reference evidence="1 2" key="1">
    <citation type="submission" date="2023-10" db="EMBL/GenBank/DDBJ databases">
        <title>The complete genome sequence of Methanoculleus palmolei DSM 4273.</title>
        <authorList>
            <person name="Lai S.-J."/>
            <person name="You Y.-T."/>
            <person name="Chen S.-C."/>
        </authorList>
    </citation>
    <scope>NUCLEOTIDE SEQUENCE [LARGE SCALE GENOMIC DNA]</scope>
    <source>
        <strain evidence="1 2">DSM 4273</strain>
    </source>
</reference>
<dbReference type="Gene3D" id="3.10.20.30">
    <property type="match status" value="1"/>
</dbReference>
<sequence length="55" mass="5972">MTVRDLLAACNVESPDMVSVEHNGTILNRSEFPTVVVREGDVIEFLYFVGGGSLS</sequence>
<dbReference type="CDD" id="cd00565">
    <property type="entry name" value="Ubl_ThiS"/>
    <property type="match status" value="1"/>
</dbReference>
<dbReference type="NCBIfam" id="TIGR01683">
    <property type="entry name" value="thiS"/>
    <property type="match status" value="1"/>
</dbReference>
<name>A0ABD8A7H5_9EURY</name>
<organism evidence="1 2">
    <name type="scientific">Methanoculleus palmolei</name>
    <dbReference type="NCBI Taxonomy" id="72612"/>
    <lineage>
        <taxon>Archaea</taxon>
        <taxon>Methanobacteriati</taxon>
        <taxon>Methanobacteriota</taxon>
        <taxon>Stenosarchaea group</taxon>
        <taxon>Methanomicrobia</taxon>
        <taxon>Methanomicrobiales</taxon>
        <taxon>Methanomicrobiaceae</taxon>
        <taxon>Methanoculleus</taxon>
    </lineage>
</organism>
<dbReference type="InterPro" id="IPR003749">
    <property type="entry name" value="ThiS/MoaD-like"/>
</dbReference>
<dbReference type="InterPro" id="IPR012675">
    <property type="entry name" value="Beta-grasp_dom_sf"/>
</dbReference>
<dbReference type="SUPFAM" id="SSF54285">
    <property type="entry name" value="MoaD/ThiS"/>
    <property type="match status" value="1"/>
</dbReference>
<dbReference type="Pfam" id="PF02597">
    <property type="entry name" value="ThiS"/>
    <property type="match status" value="1"/>
</dbReference>
<dbReference type="AlphaFoldDB" id="A0ABD8A7H5"/>
<dbReference type="InterPro" id="IPR016155">
    <property type="entry name" value="Mopterin_synth/thiamin_S_b"/>
</dbReference>
<dbReference type="InterPro" id="IPR010035">
    <property type="entry name" value="Thi_S"/>
</dbReference>
<gene>
    <name evidence="1" type="primary">thiS</name>
    <name evidence="1" type="ORF">R6Y95_08380</name>
</gene>
<accession>A0ABD8A7H5</accession>
<dbReference type="EMBL" id="CP137641">
    <property type="protein sequence ID" value="WOX55476.1"/>
    <property type="molecule type" value="Genomic_DNA"/>
</dbReference>
<dbReference type="Proteomes" id="UP001626603">
    <property type="component" value="Chromosome"/>
</dbReference>
<keyword evidence="2" id="KW-1185">Reference proteome</keyword>